<dbReference type="PANTHER" id="PTHR10907">
    <property type="entry name" value="REGUCALCIN"/>
    <property type="match status" value="1"/>
</dbReference>
<dbReference type="eggNOG" id="COG3386">
    <property type="taxonomic scope" value="Bacteria"/>
</dbReference>
<dbReference type="PRINTS" id="PR01790">
    <property type="entry name" value="SMP30FAMILY"/>
</dbReference>
<dbReference type="InterPro" id="IPR013658">
    <property type="entry name" value="SGL"/>
</dbReference>
<evidence type="ECO:0000313" key="6">
    <source>
        <dbReference type="Proteomes" id="UP000001060"/>
    </source>
</evidence>
<keyword evidence="3" id="KW-0479">Metal-binding</keyword>
<dbReference type="SUPFAM" id="SSF63829">
    <property type="entry name" value="Calcium-dependent phosphotriesterase"/>
    <property type="match status" value="1"/>
</dbReference>
<organism evidence="5 6">
    <name type="scientific">Legionella longbeachae serogroup 1 (strain NSW150)</name>
    <dbReference type="NCBI Taxonomy" id="661367"/>
    <lineage>
        <taxon>Bacteria</taxon>
        <taxon>Pseudomonadati</taxon>
        <taxon>Pseudomonadota</taxon>
        <taxon>Gammaproteobacteria</taxon>
        <taxon>Legionellales</taxon>
        <taxon>Legionellaceae</taxon>
        <taxon>Legionella</taxon>
    </lineage>
</organism>
<dbReference type="AlphaFoldDB" id="D3HMD4"/>
<feature type="binding site" evidence="3">
    <location>
        <position position="98"/>
    </location>
    <ligand>
        <name>substrate</name>
    </ligand>
</feature>
<dbReference type="Proteomes" id="UP000001060">
    <property type="component" value="Chromosome"/>
</dbReference>
<dbReference type="KEGG" id="llo:LLO_3170"/>
<dbReference type="InterPro" id="IPR011042">
    <property type="entry name" value="6-blade_b-propeller_TolB-like"/>
</dbReference>
<name>D3HMD4_LEGLN</name>
<proteinExistence type="inferred from homology"/>
<dbReference type="Pfam" id="PF08450">
    <property type="entry name" value="SGL"/>
    <property type="match status" value="1"/>
</dbReference>
<evidence type="ECO:0000256" key="1">
    <source>
        <dbReference type="ARBA" id="ARBA00008853"/>
    </source>
</evidence>
<dbReference type="InterPro" id="IPR005511">
    <property type="entry name" value="SMP-30"/>
</dbReference>
<evidence type="ECO:0000313" key="5">
    <source>
        <dbReference type="EMBL" id="CBJ13623.1"/>
    </source>
</evidence>
<dbReference type="PANTHER" id="PTHR10907:SF47">
    <property type="entry name" value="REGUCALCIN"/>
    <property type="match status" value="1"/>
</dbReference>
<feature type="binding site" evidence="3">
    <location>
        <position position="143"/>
    </location>
    <ligand>
        <name>a divalent metal cation</name>
        <dbReference type="ChEBI" id="CHEBI:60240"/>
    </ligand>
</feature>
<evidence type="ECO:0000259" key="4">
    <source>
        <dbReference type="Pfam" id="PF08450"/>
    </source>
</evidence>
<evidence type="ECO:0000256" key="2">
    <source>
        <dbReference type="PIRSR" id="PIRSR605511-1"/>
    </source>
</evidence>
<dbReference type="GO" id="GO:0004341">
    <property type="term" value="F:gluconolactonase activity"/>
    <property type="evidence" value="ECO:0007669"/>
    <property type="project" value="TreeGrafter"/>
</dbReference>
<feature type="binding site" evidence="3">
    <location>
        <position position="14"/>
    </location>
    <ligand>
        <name>a divalent metal cation</name>
        <dbReference type="ChEBI" id="CHEBI:60240"/>
    </ligand>
</feature>
<protein>
    <recommendedName>
        <fullName evidence="4">SMP-30/Gluconolactonase/LRE-like region domain-containing protein</fullName>
    </recommendedName>
</protein>
<comment type="cofactor">
    <cofactor evidence="3">
        <name>Zn(2+)</name>
        <dbReference type="ChEBI" id="CHEBI:29105"/>
    </cofactor>
    <text evidence="3">Binds 1 divalent metal cation per subunit.</text>
</comment>
<reference evidence="5 6" key="1">
    <citation type="journal article" date="2010" name="PLoS Genet.">
        <title>Analysis of the Legionella longbeachae genome and transcriptome uncovers unique strategies to cause Legionnaires' disease.</title>
        <authorList>
            <person name="Cazalet C."/>
            <person name="Gomez-Valero L."/>
            <person name="Rusniok C."/>
            <person name="Lomma M."/>
            <person name="Dervins-Ravault D."/>
            <person name="Newton H."/>
            <person name="Sansom F."/>
            <person name="Jarraud S."/>
            <person name="Zidane N."/>
            <person name="Ma L."/>
            <person name="Bouchier C."/>
            <person name="Etienne J."/>
            <person name="Hartland E."/>
            <person name="Buchrieser C."/>
        </authorList>
    </citation>
    <scope>NUCLEOTIDE SEQUENCE [LARGE SCALE GENOMIC DNA]</scope>
    <source>
        <strain evidence="5 6">NSW150</strain>
    </source>
</reference>
<dbReference type="GO" id="GO:0019853">
    <property type="term" value="P:L-ascorbic acid biosynthetic process"/>
    <property type="evidence" value="ECO:0007669"/>
    <property type="project" value="TreeGrafter"/>
</dbReference>
<keyword evidence="6" id="KW-1185">Reference proteome</keyword>
<keyword evidence="3" id="KW-0862">Zinc</keyword>
<evidence type="ECO:0000256" key="3">
    <source>
        <dbReference type="PIRSR" id="PIRSR605511-2"/>
    </source>
</evidence>
<dbReference type="GO" id="GO:0005509">
    <property type="term" value="F:calcium ion binding"/>
    <property type="evidence" value="ECO:0007669"/>
    <property type="project" value="TreeGrafter"/>
</dbReference>
<dbReference type="STRING" id="661367.LLO_3170"/>
<accession>D3HMD4</accession>
<gene>
    <name evidence="5" type="ordered locus">LLO_3170</name>
</gene>
<dbReference type="EMBL" id="FN650140">
    <property type="protein sequence ID" value="CBJ13623.1"/>
    <property type="molecule type" value="Genomic_DNA"/>
</dbReference>
<feature type="active site" description="Proton donor/acceptor" evidence="2">
    <location>
        <position position="191"/>
    </location>
</feature>
<feature type="binding site" evidence="3">
    <location>
        <position position="191"/>
    </location>
    <ligand>
        <name>a divalent metal cation</name>
        <dbReference type="ChEBI" id="CHEBI:60240"/>
    </ligand>
</feature>
<comment type="similarity">
    <text evidence="1">Belongs to the SMP-30/CGR1 family.</text>
</comment>
<dbReference type="Gene3D" id="2.120.10.30">
    <property type="entry name" value="TolB, C-terminal domain"/>
    <property type="match status" value="1"/>
</dbReference>
<sequence length="280" mass="31772">MMNKLDSCYCELGESPVWNPIRALYHWVDINQHKIYSIDEQLEHLDVIDMPDKVGCIVVNEEGNLLAALSREIVKVLIDNKKIVSLHKPEISGNEMFNDGKVDAKGRFWVASKDIKETDASGKLYCYDGTHLLSHDEGFVVGNGIGWSLNNEWMYFTDSMRQIIYRYRFNLEKGQIKSRQVFAKVNRGYPDGLTVDARDHVWSANWDGQCLTHYDPEGQIIEFIELDNTRPTSCCFGGAKLNQLFITSAYVGLENPKAKDGLSQVIESLSIGNNPFLAKL</sequence>
<dbReference type="HOGENOM" id="CLU_036110_3_1_6"/>
<feature type="domain" description="SMP-30/Gluconolactonase/LRE-like region" evidence="4">
    <location>
        <begin position="12"/>
        <end position="249"/>
    </location>
</feature>